<evidence type="ECO:0000256" key="1">
    <source>
        <dbReference type="ARBA" id="ARBA00023242"/>
    </source>
</evidence>
<dbReference type="Pfam" id="PF04082">
    <property type="entry name" value="Fungal_trans"/>
    <property type="match status" value="1"/>
</dbReference>
<organism evidence="4">
    <name type="scientific">Bionectria ochroleuca</name>
    <name type="common">Gliocladium roseum</name>
    <dbReference type="NCBI Taxonomy" id="29856"/>
    <lineage>
        <taxon>Eukaryota</taxon>
        <taxon>Fungi</taxon>
        <taxon>Dikarya</taxon>
        <taxon>Ascomycota</taxon>
        <taxon>Pezizomycotina</taxon>
        <taxon>Sordariomycetes</taxon>
        <taxon>Hypocreomycetidae</taxon>
        <taxon>Hypocreales</taxon>
        <taxon>Bionectriaceae</taxon>
        <taxon>Clonostachys</taxon>
    </lineage>
</organism>
<dbReference type="GO" id="GO:0003677">
    <property type="term" value="F:DNA binding"/>
    <property type="evidence" value="ECO:0007669"/>
    <property type="project" value="InterPro"/>
</dbReference>
<protein>
    <recommendedName>
        <fullName evidence="3">Xylanolytic transcriptional activator regulatory domain-containing protein</fullName>
    </recommendedName>
</protein>
<dbReference type="CDD" id="cd12148">
    <property type="entry name" value="fungal_TF_MHR"/>
    <property type="match status" value="1"/>
</dbReference>
<gene>
    <name evidence="4" type="ORF">BN869_000010682_1</name>
</gene>
<dbReference type="GO" id="GO:0006351">
    <property type="term" value="P:DNA-templated transcription"/>
    <property type="evidence" value="ECO:0007669"/>
    <property type="project" value="InterPro"/>
</dbReference>
<feature type="compositionally biased region" description="Polar residues" evidence="2">
    <location>
        <begin position="60"/>
        <end position="75"/>
    </location>
</feature>
<dbReference type="PANTHER" id="PTHR47785">
    <property type="entry name" value="ZN(II)2CYS6 TRANSCRIPTION FACTOR (EUROFUNG)-RELATED-RELATED"/>
    <property type="match status" value="1"/>
</dbReference>
<dbReference type="EMBL" id="CDPU01000044">
    <property type="protein sequence ID" value="CEO54624.1"/>
    <property type="molecule type" value="Genomic_DNA"/>
</dbReference>
<feature type="region of interest" description="Disordered" evidence="2">
    <location>
        <begin position="60"/>
        <end position="102"/>
    </location>
</feature>
<name>A0A0B7KC05_BIOOC</name>
<feature type="domain" description="Xylanolytic transcriptional activator regulatory" evidence="3">
    <location>
        <begin position="192"/>
        <end position="317"/>
    </location>
</feature>
<accession>A0A0B7KC05</accession>
<reference evidence="4" key="1">
    <citation type="submission" date="2015-01" db="EMBL/GenBank/DDBJ databases">
        <authorList>
            <person name="Durling Mikael"/>
        </authorList>
    </citation>
    <scope>NUCLEOTIDE SEQUENCE</scope>
</reference>
<evidence type="ECO:0000259" key="3">
    <source>
        <dbReference type="Pfam" id="PF04082"/>
    </source>
</evidence>
<evidence type="ECO:0000313" key="4">
    <source>
        <dbReference type="EMBL" id="CEO54624.1"/>
    </source>
</evidence>
<keyword evidence="1" id="KW-0539">Nucleus</keyword>
<dbReference type="PANTHER" id="PTHR47785:SF6">
    <property type="entry name" value="ZN(II)2CYS6 TRANSCRIPTION FACTOR (EUROFUNG)"/>
    <property type="match status" value="1"/>
</dbReference>
<evidence type="ECO:0000256" key="2">
    <source>
        <dbReference type="SAM" id="MobiDB-lite"/>
    </source>
</evidence>
<dbReference type="GO" id="GO:0008270">
    <property type="term" value="F:zinc ion binding"/>
    <property type="evidence" value="ECO:0007669"/>
    <property type="project" value="InterPro"/>
</dbReference>
<proteinExistence type="predicted"/>
<dbReference type="InterPro" id="IPR007219">
    <property type="entry name" value="XnlR_reg_dom"/>
</dbReference>
<dbReference type="InterPro" id="IPR053181">
    <property type="entry name" value="EcdB-like_regulator"/>
</dbReference>
<dbReference type="AlphaFoldDB" id="A0A0B7KC05"/>
<feature type="non-terminal residue" evidence="4">
    <location>
        <position position="1"/>
    </location>
</feature>
<sequence>SPPSSGRDDASETNCSRCAQPIFECTCFETILSLSGENLPVSELNDMLKRMDMKLDSLVQTQGQLQSSPTYQRSHLSPPPSSKPQTPATVSSVSLEPPPTPLPASPLFFDTGRIREEIASAQKHAIDPQHLLAWPCSTLKLSKRELRYPTELEINRPKISKQLPQPVNTGQSAMGESFLSQVPMSQLHRLTQLYFSHFHPSCLILDENHFYSSVLNQAININFAESMDTCVVLLVCALGAVAARFLGFDEWGTESKENTGFTFFSLAQDMLRDLETADWASVQCLVLSGLFYTSKLRPYDAWRCIHRACCSVLILVRLQDRLDAHEVQLLWITYLQESQLLAEYDFPSSGLGKVAGSFLLPISPDTATDPRLAQYQFYFLSLITVRKIGNRILYYMYRRDKQQNNDFRSPLNSPAFDRPSMFLSASRSRIEELNRQLEEWREGLPDCLEFPAYSSSQDVSTGPFEPRPAEERLRGHLMACYYHIKSILYRPFIYRALHYDYTSTMLSEDDLEGARIAVRSSFLSTYHSGLFHEPLPLVLNPLSSWRSLFELEVQIAFCKKHDRTNFALPREWRMTRRLRQRVAADASHSCPTVWRDSEVLSRV</sequence>